<dbReference type="InterPro" id="IPR014922">
    <property type="entry name" value="YdhG-like"/>
</dbReference>
<organism evidence="2 3">
    <name type="scientific">Sphingomonas lacunae</name>
    <dbReference type="NCBI Taxonomy" id="2698828"/>
    <lineage>
        <taxon>Bacteria</taxon>
        <taxon>Pseudomonadati</taxon>
        <taxon>Pseudomonadota</taxon>
        <taxon>Alphaproteobacteria</taxon>
        <taxon>Sphingomonadales</taxon>
        <taxon>Sphingomonadaceae</taxon>
        <taxon>Sphingomonas</taxon>
    </lineage>
</organism>
<protein>
    <submittedName>
        <fullName evidence="2">DUF1801 domain-containing protein</fullName>
    </submittedName>
</protein>
<sequence>MANKTAKTLPTAADVSAFIAAVPDERRRSEAGVIDTLLRRITGEAPSMWGPTIIGYGSYDYTYDSGHSGTSCRIGFSPRKAQLVVYLIPVFEGSDKAEADRLLDCLGPHSMGKSCLYIRRLDKIDLTALEQLLALSWRLMGERYPTRPA</sequence>
<dbReference type="AlphaFoldDB" id="A0A6M4AZ54"/>
<reference evidence="2 3" key="1">
    <citation type="submission" date="2020-01" db="EMBL/GenBank/DDBJ databases">
        <title>Sphingomonas sp. strain CSW-10.</title>
        <authorList>
            <person name="Chen W.-M."/>
        </authorList>
    </citation>
    <scope>NUCLEOTIDE SEQUENCE [LARGE SCALE GENOMIC DNA]</scope>
    <source>
        <strain evidence="2 3">CSW-10</strain>
    </source>
</reference>
<dbReference type="RefSeq" id="WP_169945413.1">
    <property type="nucleotide sequence ID" value="NZ_CP053015.1"/>
</dbReference>
<keyword evidence="3" id="KW-1185">Reference proteome</keyword>
<evidence type="ECO:0000259" key="1">
    <source>
        <dbReference type="Pfam" id="PF08818"/>
    </source>
</evidence>
<gene>
    <name evidence="2" type="ORF">GV829_07425</name>
</gene>
<evidence type="ECO:0000313" key="3">
    <source>
        <dbReference type="Proteomes" id="UP000503018"/>
    </source>
</evidence>
<dbReference type="Proteomes" id="UP000503018">
    <property type="component" value="Chromosome"/>
</dbReference>
<dbReference type="Pfam" id="PF08818">
    <property type="entry name" value="DUF1801"/>
    <property type="match status" value="1"/>
</dbReference>
<evidence type="ECO:0000313" key="2">
    <source>
        <dbReference type="EMBL" id="QJQ32301.1"/>
    </source>
</evidence>
<feature type="domain" description="YdhG-like" evidence="1">
    <location>
        <begin position="35"/>
        <end position="134"/>
    </location>
</feature>
<name>A0A6M4AZ54_9SPHN</name>
<dbReference type="EMBL" id="CP053015">
    <property type="protein sequence ID" value="QJQ32301.1"/>
    <property type="molecule type" value="Genomic_DNA"/>
</dbReference>
<dbReference type="KEGG" id="slan:GV829_07425"/>
<accession>A0A6M4AZ54</accession>
<proteinExistence type="predicted"/>